<keyword evidence="3" id="KW-0812">Transmembrane</keyword>
<keyword evidence="3" id="KW-1133">Transmembrane helix</keyword>
<feature type="domain" description="DUF155" evidence="4">
    <location>
        <begin position="259"/>
        <end position="431"/>
    </location>
</feature>
<evidence type="ECO:0000256" key="1">
    <source>
        <dbReference type="ARBA" id="ARBA00008306"/>
    </source>
</evidence>
<proteinExistence type="inferred from homology"/>
<dbReference type="Pfam" id="PF02582">
    <property type="entry name" value="DUF155"/>
    <property type="match status" value="1"/>
</dbReference>
<keyword evidence="6" id="KW-1185">Reference proteome</keyword>
<dbReference type="PANTHER" id="PTHR16255:SF15">
    <property type="entry name" value="SPORULATION PROTEIN RMD1"/>
    <property type="match status" value="1"/>
</dbReference>
<organism evidence="5 6">
    <name type="scientific">Catenaria anguillulae PL171</name>
    <dbReference type="NCBI Taxonomy" id="765915"/>
    <lineage>
        <taxon>Eukaryota</taxon>
        <taxon>Fungi</taxon>
        <taxon>Fungi incertae sedis</taxon>
        <taxon>Blastocladiomycota</taxon>
        <taxon>Blastocladiomycetes</taxon>
        <taxon>Blastocladiales</taxon>
        <taxon>Catenariaceae</taxon>
        <taxon>Catenaria</taxon>
    </lineage>
</organism>
<evidence type="ECO:0000313" key="6">
    <source>
        <dbReference type="Proteomes" id="UP000193411"/>
    </source>
</evidence>
<protein>
    <recommendedName>
        <fullName evidence="4">DUF155 domain-containing protein</fullName>
    </recommendedName>
</protein>
<comment type="caution">
    <text evidence="5">The sequence shown here is derived from an EMBL/GenBank/DDBJ whole genome shotgun (WGS) entry which is preliminary data.</text>
</comment>
<reference evidence="5 6" key="1">
    <citation type="submission" date="2016-07" db="EMBL/GenBank/DDBJ databases">
        <title>Pervasive Adenine N6-methylation of Active Genes in Fungi.</title>
        <authorList>
            <consortium name="DOE Joint Genome Institute"/>
            <person name="Mondo S.J."/>
            <person name="Dannebaum R.O."/>
            <person name="Kuo R.C."/>
            <person name="Labutti K."/>
            <person name="Haridas S."/>
            <person name="Kuo A."/>
            <person name="Salamov A."/>
            <person name="Ahrendt S.R."/>
            <person name="Lipzen A."/>
            <person name="Sullivan W."/>
            <person name="Andreopoulos W.B."/>
            <person name="Clum A."/>
            <person name="Lindquist E."/>
            <person name="Daum C."/>
            <person name="Ramamoorthy G.K."/>
            <person name="Gryganskyi A."/>
            <person name="Culley D."/>
            <person name="Magnuson J.K."/>
            <person name="James T.Y."/>
            <person name="O'Malley M.A."/>
            <person name="Stajich J.E."/>
            <person name="Spatafora J.W."/>
            <person name="Visel A."/>
            <person name="Grigoriev I.V."/>
        </authorList>
    </citation>
    <scope>NUCLEOTIDE SEQUENCE [LARGE SCALE GENOMIC DNA]</scope>
    <source>
        <strain evidence="5 6">PL171</strain>
    </source>
</reference>
<evidence type="ECO:0000256" key="2">
    <source>
        <dbReference type="SAM" id="MobiDB-lite"/>
    </source>
</evidence>
<feature type="transmembrane region" description="Helical" evidence="3">
    <location>
        <begin position="458"/>
        <end position="480"/>
    </location>
</feature>
<sequence length="487" mass="53556">MPMAGPAATGPNGPSHIGPSAAANAGAHPHPSVPTAAVTSPPGTAGIGPGPNVAKAKPKQPQRTTKTAQKLTLFPEDAPTTQPSQIPEDMLLPEAEDLFDQLTHVPPERIGKLDRKKLPRVTAYCVANAYRLDELIDLLKQSPHLAPPRKFDECAYVCLYSSVGQSVPQPTNTSGFGPVAPGMMQSHQHVHHAAAPARNPLHVTQLPNVPDGMVAPPAAVNGSSTPPGQRPDPTNMDAQETYRVHTEAMGIFQQNMGEVFIYDYGVVVFWGFTEDEERDLLRRFSPFEEESLDPELVQLEEFVSFYHGNYQPRIYNDIISLKNPANYMAKLTISHAIAQSTKLTLFEGLMEETISATKHIPQTMAMTGKVPMSRTAITKKIGQLFIMRINVNLISNVLDVPEVFWSEPALEPLYQAIRSYLEITQRVELLNQRVSVISDLLDMLKEHLTSTHGEQLEWIVIILIGMEIVIGIITILFDYLQFSRGGA</sequence>
<dbReference type="InterPro" id="IPR051624">
    <property type="entry name" value="RMD1/Sad1-interacting"/>
</dbReference>
<comment type="similarity">
    <text evidence="1">Belongs to the RMD1/sif2 family.</text>
</comment>
<dbReference type="OrthoDB" id="18302at2759"/>
<feature type="region of interest" description="Disordered" evidence="2">
    <location>
        <begin position="1"/>
        <end position="86"/>
    </location>
</feature>
<name>A0A1Y2HR36_9FUNG</name>
<accession>A0A1Y2HR36</accession>
<feature type="compositionally biased region" description="Polar residues" evidence="2">
    <location>
        <begin position="61"/>
        <end position="70"/>
    </location>
</feature>
<dbReference type="PANTHER" id="PTHR16255">
    <property type="entry name" value="REQUIRED FOR MEIOTIC NUCLEAR DIVISION PROTEIN 1 HOMOLOG"/>
    <property type="match status" value="1"/>
</dbReference>
<dbReference type="AlphaFoldDB" id="A0A1Y2HR36"/>
<keyword evidence="3" id="KW-0472">Membrane</keyword>
<dbReference type="Proteomes" id="UP000193411">
    <property type="component" value="Unassembled WGS sequence"/>
</dbReference>
<evidence type="ECO:0000259" key="4">
    <source>
        <dbReference type="Pfam" id="PF02582"/>
    </source>
</evidence>
<dbReference type="GO" id="GO:0005739">
    <property type="term" value="C:mitochondrion"/>
    <property type="evidence" value="ECO:0007669"/>
    <property type="project" value="UniProtKB-ARBA"/>
</dbReference>
<dbReference type="EMBL" id="MCFL01000018">
    <property type="protein sequence ID" value="ORZ36281.1"/>
    <property type="molecule type" value="Genomic_DNA"/>
</dbReference>
<gene>
    <name evidence="5" type="ORF">BCR44DRAFT_27973</name>
</gene>
<evidence type="ECO:0000256" key="3">
    <source>
        <dbReference type="SAM" id="Phobius"/>
    </source>
</evidence>
<evidence type="ECO:0000313" key="5">
    <source>
        <dbReference type="EMBL" id="ORZ36281.1"/>
    </source>
</evidence>
<dbReference type="InterPro" id="IPR003734">
    <property type="entry name" value="DUF155"/>
</dbReference>